<name>A0A8J6UJW0_9FLAO</name>
<comment type="caution">
    <text evidence="1">The sequence shown here is derived from an EMBL/GenBank/DDBJ whole genome shotgun (WGS) entry which is preliminary data.</text>
</comment>
<dbReference type="RefSeq" id="WP_188215614.1">
    <property type="nucleotide sequence ID" value="NZ_BAABGH010000010.1"/>
</dbReference>
<proteinExistence type="predicted"/>
<dbReference type="AlphaFoldDB" id="A0A8J6UJW0"/>
<accession>A0A8J6UJW0</accession>
<evidence type="ECO:0000313" key="1">
    <source>
        <dbReference type="EMBL" id="MBD0835126.1"/>
    </source>
</evidence>
<reference evidence="1" key="1">
    <citation type="journal article" date="2013" name="Int. J. Syst. Evol. Microbiol.">
        <title>Aestuariibaculum suncheonense gen. nov., sp. nov., a marine bacterium of the family Flavobacteriaceae isolated from a tidal flat and emended descriptions of the genera Gaetbulibacter and Tamlana.</title>
        <authorList>
            <person name="Jeong S.H."/>
            <person name="Park M.S."/>
            <person name="Jin H.M."/>
            <person name="Lee K."/>
            <person name="Park W."/>
            <person name="Jeon C.O."/>
        </authorList>
    </citation>
    <scope>NUCLEOTIDE SEQUENCE</scope>
    <source>
        <strain evidence="1">SC17</strain>
    </source>
</reference>
<sequence>MTTSKSPYYKMVRHHLKLDICELFIFKNFVIVEFKEGICIGYPDFWEAQELIKKYFGNRQFGFITNRINSYAIEVTDARIFNETFKNLKVFATVTYNGTTRKIAELENHFFNIKRTFFTNLTDAIIFVKYHLD</sequence>
<evidence type="ECO:0000313" key="2">
    <source>
        <dbReference type="Proteomes" id="UP000602057"/>
    </source>
</evidence>
<gene>
    <name evidence="1" type="ORF">ICJ84_06745</name>
</gene>
<protein>
    <submittedName>
        <fullName evidence="1">Uncharacterized protein</fullName>
    </submittedName>
</protein>
<reference evidence="1" key="2">
    <citation type="submission" date="2020-09" db="EMBL/GenBank/DDBJ databases">
        <authorList>
            <person name="Wu Z."/>
        </authorList>
    </citation>
    <scope>NUCLEOTIDE SEQUENCE</scope>
    <source>
        <strain evidence="1">SC17</strain>
    </source>
</reference>
<keyword evidence="2" id="KW-1185">Reference proteome</keyword>
<organism evidence="1 2">
    <name type="scientific">Aestuariibaculum suncheonense</name>
    <dbReference type="NCBI Taxonomy" id="1028745"/>
    <lineage>
        <taxon>Bacteria</taxon>
        <taxon>Pseudomonadati</taxon>
        <taxon>Bacteroidota</taxon>
        <taxon>Flavobacteriia</taxon>
        <taxon>Flavobacteriales</taxon>
        <taxon>Flavobacteriaceae</taxon>
    </lineage>
</organism>
<dbReference type="Proteomes" id="UP000602057">
    <property type="component" value="Unassembled WGS sequence"/>
</dbReference>
<dbReference type="EMBL" id="JACVXC010000002">
    <property type="protein sequence ID" value="MBD0835126.1"/>
    <property type="molecule type" value="Genomic_DNA"/>
</dbReference>